<organism evidence="1 2">
    <name type="scientific">Paraburkholderia sediminicola</name>
    <dbReference type="NCBI Taxonomy" id="458836"/>
    <lineage>
        <taxon>Bacteria</taxon>
        <taxon>Pseudomonadati</taxon>
        <taxon>Pseudomonadota</taxon>
        <taxon>Betaproteobacteria</taxon>
        <taxon>Burkholderiales</taxon>
        <taxon>Burkholderiaceae</taxon>
        <taxon>Paraburkholderia</taxon>
    </lineage>
</organism>
<evidence type="ECO:0000313" key="1">
    <source>
        <dbReference type="EMBL" id="CAB3638809.1"/>
    </source>
</evidence>
<accession>A0A6J4ZUL2</accession>
<gene>
    <name evidence="1" type="ORF">LMG24238_00089</name>
</gene>
<proteinExistence type="predicted"/>
<sequence length="227" mass="24594">MLCACALAITGCANVPSAPDAGEKIQAASIYNPYPESAPVHTSYARFVIRMHDDPTVQAFVAKTTRENAFRKGTDLSLTGLKRLDDASLETRMRIWSKILDDASEAECVSIMQGPSSTPGLSAMDAGLIKLNQTDADSWFALAGDATLAELRQDPIPSVKREDVNEALSRIKATLSPQERLKFASALQNLRAVSPSDACWTMRILFREGTALAEPYRAAIARASLPH</sequence>
<evidence type="ECO:0000313" key="2">
    <source>
        <dbReference type="Proteomes" id="UP000494255"/>
    </source>
</evidence>
<reference evidence="1 2" key="1">
    <citation type="submission" date="2020-04" db="EMBL/GenBank/DDBJ databases">
        <authorList>
            <person name="De Canck E."/>
        </authorList>
    </citation>
    <scope>NUCLEOTIDE SEQUENCE [LARGE SCALE GENOMIC DNA]</scope>
    <source>
        <strain evidence="1 2">LMG 24238</strain>
    </source>
</reference>
<name>A0A6J4ZUL2_9BURK</name>
<dbReference type="Proteomes" id="UP000494255">
    <property type="component" value="Unassembled WGS sequence"/>
</dbReference>
<keyword evidence="2" id="KW-1185">Reference proteome</keyword>
<protein>
    <submittedName>
        <fullName evidence="1">Uncharacterized protein</fullName>
    </submittedName>
</protein>
<dbReference type="EMBL" id="CADIKC010000001">
    <property type="protein sequence ID" value="CAB3638809.1"/>
    <property type="molecule type" value="Genomic_DNA"/>
</dbReference>
<dbReference type="AlphaFoldDB" id="A0A6J4ZUL2"/>